<dbReference type="InterPro" id="IPR029052">
    <property type="entry name" value="Metallo-depent_PP-like"/>
</dbReference>
<sequence length="328" mass="36636">MQSGYDVIGDVHGCATQLEELLHTLGYAEGRSGGYRHPHRQALFVGDLIDRGDEQLRVLEIVKAMVDAGSARIVMGNHEFNALAYHTEWPVGSGKFLRPHDDPDDPWSEKNTRQHAAFLEQVKGEDRRQCLEWFATIPLWLDLGELRVVHACWHDDSIELLEEHCGSAAPFTELGHLVAAAPEGGYLHDAVATLLKGPEISLVAHGQPEYHDKDGIPRDNARVRWWNGEARTLRDIAEMGGGLRTSDGEPYPPLPEVELSGAERSYVYTAEVPVFYGHYWRQGSPEHRHDWTDYTACVDFSAVKGGKLTAYRWSGEAKIDPGNYVTTG</sequence>
<dbReference type="Pfam" id="PF00149">
    <property type="entry name" value="Metallophos"/>
    <property type="match status" value="1"/>
</dbReference>
<name>A0A5N5V9U8_MYCPH</name>
<evidence type="ECO:0000313" key="3">
    <source>
        <dbReference type="Proteomes" id="UP000325690"/>
    </source>
</evidence>
<dbReference type="RefSeq" id="WP_061482732.1">
    <property type="nucleotide sequence ID" value="NZ_ANBO01000042.1"/>
</dbReference>
<gene>
    <name evidence="2" type="ORF">MPHL21000_06405</name>
</gene>
<dbReference type="GO" id="GO:0016791">
    <property type="term" value="F:phosphatase activity"/>
    <property type="evidence" value="ECO:0007669"/>
    <property type="project" value="TreeGrafter"/>
</dbReference>
<dbReference type="InterPro" id="IPR050126">
    <property type="entry name" value="Ap4A_hydrolase"/>
</dbReference>
<dbReference type="Proteomes" id="UP000325690">
    <property type="component" value="Unassembled WGS sequence"/>
</dbReference>
<protein>
    <submittedName>
        <fullName evidence="2">Metallophosphatase</fullName>
    </submittedName>
</protein>
<evidence type="ECO:0000313" key="2">
    <source>
        <dbReference type="EMBL" id="KAB7757717.1"/>
    </source>
</evidence>
<dbReference type="AlphaFoldDB" id="A0A5N5V9U8"/>
<dbReference type="InterPro" id="IPR004843">
    <property type="entry name" value="Calcineurin-like_PHP"/>
</dbReference>
<dbReference type="PANTHER" id="PTHR42850:SF7">
    <property type="entry name" value="BIS(5'-NUCLEOSYL)-TETRAPHOSPHATASE PRPE [ASYMMETRICAL]"/>
    <property type="match status" value="1"/>
</dbReference>
<dbReference type="GO" id="GO:0005737">
    <property type="term" value="C:cytoplasm"/>
    <property type="evidence" value="ECO:0007669"/>
    <property type="project" value="TreeGrafter"/>
</dbReference>
<dbReference type="Gene3D" id="3.60.21.10">
    <property type="match status" value="1"/>
</dbReference>
<reference evidence="2 3" key="1">
    <citation type="submission" date="2012-10" db="EMBL/GenBank/DDBJ databases">
        <title>The draft sequence of the Mycobacterium pheli genome.</title>
        <authorList>
            <person name="Pettersson B.M.F."/>
            <person name="Das S."/>
            <person name="Dasgupta S."/>
            <person name="Bhattacharya A."/>
            <person name="Kirsebom L.A."/>
        </authorList>
    </citation>
    <scope>NUCLEOTIDE SEQUENCE [LARGE SCALE GENOMIC DNA]</scope>
    <source>
        <strain evidence="2 3">CCUG 21000</strain>
    </source>
</reference>
<dbReference type="EMBL" id="ANBP01000006">
    <property type="protein sequence ID" value="KAB7757717.1"/>
    <property type="molecule type" value="Genomic_DNA"/>
</dbReference>
<evidence type="ECO:0000259" key="1">
    <source>
        <dbReference type="Pfam" id="PF00149"/>
    </source>
</evidence>
<organism evidence="2 3">
    <name type="scientific">Mycolicibacterium phlei DSM 43239 = CCUG 21000</name>
    <dbReference type="NCBI Taxonomy" id="1226750"/>
    <lineage>
        <taxon>Bacteria</taxon>
        <taxon>Bacillati</taxon>
        <taxon>Actinomycetota</taxon>
        <taxon>Actinomycetes</taxon>
        <taxon>Mycobacteriales</taxon>
        <taxon>Mycobacteriaceae</taxon>
        <taxon>Mycolicibacterium</taxon>
    </lineage>
</organism>
<proteinExistence type="predicted"/>
<comment type="caution">
    <text evidence="2">The sequence shown here is derived from an EMBL/GenBank/DDBJ whole genome shotgun (WGS) entry which is preliminary data.</text>
</comment>
<feature type="domain" description="Calcineurin-like phosphoesterase" evidence="1">
    <location>
        <begin position="7"/>
        <end position="205"/>
    </location>
</feature>
<dbReference type="SUPFAM" id="SSF56300">
    <property type="entry name" value="Metallo-dependent phosphatases"/>
    <property type="match status" value="1"/>
</dbReference>
<keyword evidence="3" id="KW-1185">Reference proteome</keyword>
<accession>A0A5N5V9U8</accession>
<dbReference type="PANTHER" id="PTHR42850">
    <property type="entry name" value="METALLOPHOSPHOESTERASE"/>
    <property type="match status" value="1"/>
</dbReference>